<evidence type="ECO:0000313" key="2">
    <source>
        <dbReference type="Proteomes" id="UP001162992"/>
    </source>
</evidence>
<organism evidence="1 2">
    <name type="scientific">Diphasiastrum complanatum</name>
    <name type="common">Issler's clubmoss</name>
    <name type="synonym">Lycopodium complanatum</name>
    <dbReference type="NCBI Taxonomy" id="34168"/>
    <lineage>
        <taxon>Eukaryota</taxon>
        <taxon>Viridiplantae</taxon>
        <taxon>Streptophyta</taxon>
        <taxon>Embryophyta</taxon>
        <taxon>Tracheophyta</taxon>
        <taxon>Lycopodiopsida</taxon>
        <taxon>Lycopodiales</taxon>
        <taxon>Lycopodiaceae</taxon>
        <taxon>Lycopodioideae</taxon>
        <taxon>Diphasiastrum</taxon>
    </lineage>
</organism>
<proteinExistence type="predicted"/>
<sequence>MHAFYKFEFSCKSCDENKCQTKSAIVPPFSCTSVSWKMEACRAISFGLATRRSEVDPRAAGQKKFALHASISLHAGVLENGGIQGPAAHLVCLLPLAYDFLFDSQSFMIL</sequence>
<dbReference type="EMBL" id="CM055114">
    <property type="protein sequence ID" value="KAJ7514653.1"/>
    <property type="molecule type" value="Genomic_DNA"/>
</dbReference>
<name>A0ACC2AAS3_DIPCM</name>
<protein>
    <submittedName>
        <fullName evidence="1">Uncharacterized protein</fullName>
    </submittedName>
</protein>
<comment type="caution">
    <text evidence="1">The sequence shown here is derived from an EMBL/GenBank/DDBJ whole genome shotgun (WGS) entry which is preliminary data.</text>
</comment>
<evidence type="ECO:0000313" key="1">
    <source>
        <dbReference type="EMBL" id="KAJ7514653.1"/>
    </source>
</evidence>
<accession>A0ACC2AAS3</accession>
<dbReference type="Proteomes" id="UP001162992">
    <property type="component" value="Chromosome 23"/>
</dbReference>
<reference evidence="2" key="1">
    <citation type="journal article" date="2024" name="Proc. Natl. Acad. Sci. U.S.A.">
        <title>Extraordinary preservation of gene collinearity over three hundred million years revealed in homosporous lycophytes.</title>
        <authorList>
            <person name="Li C."/>
            <person name="Wickell D."/>
            <person name="Kuo L.Y."/>
            <person name="Chen X."/>
            <person name="Nie B."/>
            <person name="Liao X."/>
            <person name="Peng D."/>
            <person name="Ji J."/>
            <person name="Jenkins J."/>
            <person name="Williams M."/>
            <person name="Shu S."/>
            <person name="Plott C."/>
            <person name="Barry K."/>
            <person name="Rajasekar S."/>
            <person name="Grimwood J."/>
            <person name="Han X."/>
            <person name="Sun S."/>
            <person name="Hou Z."/>
            <person name="He W."/>
            <person name="Dai G."/>
            <person name="Sun C."/>
            <person name="Schmutz J."/>
            <person name="Leebens-Mack J.H."/>
            <person name="Li F.W."/>
            <person name="Wang L."/>
        </authorList>
    </citation>
    <scope>NUCLEOTIDE SEQUENCE [LARGE SCALE GENOMIC DNA]</scope>
    <source>
        <strain evidence="2">cv. PW_Plant_1</strain>
    </source>
</reference>
<keyword evidence="2" id="KW-1185">Reference proteome</keyword>
<gene>
    <name evidence="1" type="ORF">O6H91_23G053900</name>
</gene>